<proteinExistence type="predicted"/>
<keyword evidence="2" id="KW-1133">Transmembrane helix</keyword>
<evidence type="ECO:0000256" key="1">
    <source>
        <dbReference type="SAM" id="MobiDB-lite"/>
    </source>
</evidence>
<accession>A0ABT7MZR0</accession>
<comment type="caution">
    <text evidence="3">The sequence shown here is derived from an EMBL/GenBank/DDBJ whole genome shotgun (WGS) entry which is preliminary data.</text>
</comment>
<dbReference type="EMBL" id="JASXSZ010000003">
    <property type="protein sequence ID" value="MDL9979939.1"/>
    <property type="molecule type" value="Genomic_DNA"/>
</dbReference>
<protein>
    <submittedName>
        <fullName evidence="3">DUF6412 domain-containing protein</fullName>
    </submittedName>
</protein>
<sequence>MASIGVMLRLLLDLVHATVAPIATMTRTVLELVSTALATDAGAFALVAATAAFALLALLAVAVSLTRSPGETLDSAAPHPRRAISDATRLTETHPDAPGHSRPRAPGFAALAA</sequence>
<keyword evidence="2" id="KW-0472">Membrane</keyword>
<feature type="region of interest" description="Disordered" evidence="1">
    <location>
        <begin position="69"/>
        <end position="113"/>
    </location>
</feature>
<dbReference type="Proteomes" id="UP001235064">
    <property type="component" value="Unassembled WGS sequence"/>
</dbReference>
<evidence type="ECO:0000313" key="4">
    <source>
        <dbReference type="Proteomes" id="UP001235064"/>
    </source>
</evidence>
<dbReference type="Pfam" id="PF19950">
    <property type="entry name" value="DUF6412"/>
    <property type="match status" value="1"/>
</dbReference>
<dbReference type="InterPro" id="IPR045635">
    <property type="entry name" value="DUF6412"/>
</dbReference>
<dbReference type="RefSeq" id="WP_286289104.1">
    <property type="nucleotide sequence ID" value="NZ_JASXSZ010000003.1"/>
</dbReference>
<organism evidence="3 4">
    <name type="scientific">Microbacterium candidum</name>
    <dbReference type="NCBI Taxonomy" id="3041922"/>
    <lineage>
        <taxon>Bacteria</taxon>
        <taxon>Bacillati</taxon>
        <taxon>Actinomycetota</taxon>
        <taxon>Actinomycetes</taxon>
        <taxon>Micrococcales</taxon>
        <taxon>Microbacteriaceae</taxon>
        <taxon>Microbacterium</taxon>
    </lineage>
</organism>
<reference evidence="3 4" key="1">
    <citation type="submission" date="2023-06" db="EMBL/GenBank/DDBJ databases">
        <title>Microbacterium sp. nov., isolated from a waste landfill.</title>
        <authorList>
            <person name="Wen W."/>
        </authorList>
    </citation>
    <scope>NUCLEOTIDE SEQUENCE [LARGE SCALE GENOMIC DNA]</scope>
    <source>
        <strain evidence="3 4">ASV49</strain>
    </source>
</reference>
<keyword evidence="2" id="KW-0812">Transmembrane</keyword>
<evidence type="ECO:0000313" key="3">
    <source>
        <dbReference type="EMBL" id="MDL9979939.1"/>
    </source>
</evidence>
<keyword evidence="4" id="KW-1185">Reference proteome</keyword>
<gene>
    <name evidence="3" type="ORF">QSV35_11410</name>
</gene>
<feature type="compositionally biased region" description="Basic and acidic residues" evidence="1">
    <location>
        <begin position="89"/>
        <end position="99"/>
    </location>
</feature>
<name>A0ABT7MZR0_9MICO</name>
<evidence type="ECO:0000256" key="2">
    <source>
        <dbReference type="SAM" id="Phobius"/>
    </source>
</evidence>
<feature type="transmembrane region" description="Helical" evidence="2">
    <location>
        <begin position="41"/>
        <end position="65"/>
    </location>
</feature>